<sequence>MPPLVYSTHFNPQLIDAFLGLQLGGGLGFSIIFWTALGSSNIKRNSTFYTFCIAWILSSLSYCLIFLVGQQDSPNFGVCVTQAAAIYSAPSLTSCGTLAFAIDMLLGLRAASTNMLPRRRYSITLALMIVPYLIWLFLFVGFLVFGLKNPAFVGKGPNGTYCDLLSFTPAKISGLIVVFATLPLLFIQGYVGFRLVRNRNYLKNFKLVQMAIRIMVFSLLGALGLGVGFAYVLYSKQGPVFDIIMAILPALGVIIFGVQMDLINVWLFRHPTEDNEVDDDLKTPSVYVATPRLEDLNPQNDGRQAGPSG</sequence>
<feature type="transmembrane region" description="Helical" evidence="1">
    <location>
        <begin position="214"/>
        <end position="234"/>
    </location>
</feature>
<keyword evidence="3" id="KW-1185">Reference proteome</keyword>
<feature type="transmembrane region" description="Helical" evidence="1">
    <location>
        <begin position="240"/>
        <end position="258"/>
    </location>
</feature>
<name>A0AAD7IRJ0_9AGAR</name>
<feature type="transmembrane region" description="Helical" evidence="1">
    <location>
        <begin position="172"/>
        <end position="193"/>
    </location>
</feature>
<dbReference type="Proteomes" id="UP001215280">
    <property type="component" value="Unassembled WGS sequence"/>
</dbReference>
<dbReference type="AlphaFoldDB" id="A0AAD7IRJ0"/>
<feature type="transmembrane region" description="Helical" evidence="1">
    <location>
        <begin position="48"/>
        <end position="69"/>
    </location>
</feature>
<evidence type="ECO:0000313" key="3">
    <source>
        <dbReference type="Proteomes" id="UP001215280"/>
    </source>
</evidence>
<feature type="transmembrane region" description="Helical" evidence="1">
    <location>
        <begin position="14"/>
        <end position="36"/>
    </location>
</feature>
<comment type="caution">
    <text evidence="2">The sequence shown here is derived from an EMBL/GenBank/DDBJ whole genome shotgun (WGS) entry which is preliminary data.</text>
</comment>
<keyword evidence="1" id="KW-0472">Membrane</keyword>
<gene>
    <name evidence="2" type="ORF">DFH07DRAFT_961862</name>
</gene>
<accession>A0AAD7IRJ0</accession>
<organism evidence="2 3">
    <name type="scientific">Mycena maculata</name>
    <dbReference type="NCBI Taxonomy" id="230809"/>
    <lineage>
        <taxon>Eukaryota</taxon>
        <taxon>Fungi</taxon>
        <taxon>Dikarya</taxon>
        <taxon>Basidiomycota</taxon>
        <taxon>Agaricomycotina</taxon>
        <taxon>Agaricomycetes</taxon>
        <taxon>Agaricomycetidae</taxon>
        <taxon>Agaricales</taxon>
        <taxon>Marasmiineae</taxon>
        <taxon>Mycenaceae</taxon>
        <taxon>Mycena</taxon>
    </lineage>
</organism>
<evidence type="ECO:0000313" key="2">
    <source>
        <dbReference type="EMBL" id="KAJ7749034.1"/>
    </source>
</evidence>
<keyword evidence="1" id="KW-1133">Transmembrane helix</keyword>
<proteinExistence type="predicted"/>
<evidence type="ECO:0000256" key="1">
    <source>
        <dbReference type="SAM" id="Phobius"/>
    </source>
</evidence>
<reference evidence="2" key="1">
    <citation type="submission" date="2023-03" db="EMBL/GenBank/DDBJ databases">
        <title>Massive genome expansion in bonnet fungi (Mycena s.s.) driven by repeated elements and novel gene families across ecological guilds.</title>
        <authorList>
            <consortium name="Lawrence Berkeley National Laboratory"/>
            <person name="Harder C.B."/>
            <person name="Miyauchi S."/>
            <person name="Viragh M."/>
            <person name="Kuo A."/>
            <person name="Thoen E."/>
            <person name="Andreopoulos B."/>
            <person name="Lu D."/>
            <person name="Skrede I."/>
            <person name="Drula E."/>
            <person name="Henrissat B."/>
            <person name="Morin E."/>
            <person name="Kohler A."/>
            <person name="Barry K."/>
            <person name="LaButti K."/>
            <person name="Morin E."/>
            <person name="Salamov A."/>
            <person name="Lipzen A."/>
            <person name="Mereny Z."/>
            <person name="Hegedus B."/>
            <person name="Baldrian P."/>
            <person name="Stursova M."/>
            <person name="Weitz H."/>
            <person name="Taylor A."/>
            <person name="Grigoriev I.V."/>
            <person name="Nagy L.G."/>
            <person name="Martin F."/>
            <person name="Kauserud H."/>
        </authorList>
    </citation>
    <scope>NUCLEOTIDE SEQUENCE</scope>
    <source>
        <strain evidence="2">CBHHK188m</strain>
    </source>
</reference>
<protein>
    <submittedName>
        <fullName evidence="2">Uncharacterized protein</fullName>
    </submittedName>
</protein>
<feature type="transmembrane region" description="Helical" evidence="1">
    <location>
        <begin position="123"/>
        <end position="147"/>
    </location>
</feature>
<keyword evidence="1" id="KW-0812">Transmembrane</keyword>
<feature type="transmembrane region" description="Helical" evidence="1">
    <location>
        <begin position="89"/>
        <end position="111"/>
    </location>
</feature>
<dbReference type="EMBL" id="JARJLG010000087">
    <property type="protein sequence ID" value="KAJ7749034.1"/>
    <property type="molecule type" value="Genomic_DNA"/>
</dbReference>